<keyword evidence="4" id="KW-0393">Immunoglobulin domain</keyword>
<dbReference type="InterPro" id="IPR003597">
    <property type="entry name" value="Ig_C1-set"/>
</dbReference>
<evidence type="ECO:0000256" key="1">
    <source>
        <dbReference type="ARBA" id="ARBA00022729"/>
    </source>
</evidence>
<dbReference type="PANTHER" id="PTHR19971">
    <property type="entry name" value="SIGNAL-REGULATORY PROTEIN BETA"/>
    <property type="match status" value="1"/>
</dbReference>
<keyword evidence="8" id="KW-1185">Reference proteome</keyword>
<accession>A0A8J6AM37</accession>
<gene>
    <name evidence="7" type="ORF">J0S82_001935</name>
</gene>
<feature type="domain" description="Ig-like" evidence="6">
    <location>
        <begin position="282"/>
        <end position="372"/>
    </location>
</feature>
<keyword evidence="5" id="KW-1133">Transmembrane helix</keyword>
<dbReference type="AlphaFoldDB" id="A0A8J6AM37"/>
<dbReference type="Gene3D" id="2.60.40.10">
    <property type="entry name" value="Immunoglobulins"/>
    <property type="match status" value="6"/>
</dbReference>
<evidence type="ECO:0000256" key="4">
    <source>
        <dbReference type="ARBA" id="ARBA00023319"/>
    </source>
</evidence>
<dbReference type="InterPro" id="IPR003598">
    <property type="entry name" value="Ig_sub2"/>
</dbReference>
<dbReference type="InterPro" id="IPR013783">
    <property type="entry name" value="Ig-like_fold"/>
</dbReference>
<sequence length="743" mass="81955">AQSPGLSRTTDRQSRLPHIHNACPCLPTPPTPAIPVAVSAPGTHRRSLHRGFWPHARTGTTDDTPQVQQAEISQTVSTGDTVTLSCSIPDSFPKGPVLWFKGRGPHRELIYNFKQGVFPRVKEIKNNIESGSTDFSISISGLSLEDTGTYYCVKFKKGKPDTVYQSGRGTHVSVLAPPSLPVILGPLERVLIGQSVNFTCMSSGFFPKNITLKWFKNGKEIPSLQTQVVLLNDSNTYQISSTAEVVLALQDFYSYISCDLNHLSLHYPLQETADLSKAVLVPPIMSIFEHPVSKNKINVTCKAKKFYPRSVKLTWLKNGNVSRIDKALKPTRRTDGLYTVQSWILVNTTGHAKNSVLTCQVEQDDDTSKKILLAPQPPACRVPGAAGQEELQVLQPEQSVSVAAGQTATLNCTLTSLLPVGPVKWFRGAEPNEELIYSFKEEAHTPRVTNVSDTTRRNNMDFSIHISNTTTADAGMYYCVKFHKGSPDTKHKSGPGTRMLVRAKPSLPEVSGPSLRASPGEAVKLTCVSKGFFPKNTTLKWFENGVETLALETLILPRGNASSYSIVSSVLVKLAFSSLHSQVTCQVSHDELPSPLSGHVSISRFLKVTILAHYVPSLQVTIFTCHVQRFYPEVKQIAWLERTGCFKTCEPFTPHENPDGTFSQDSLILVNTSKCKDKTQFTCRVQHEDQIETSMPLSARESSSLFRILILLIWKFIPLTALTVICVLMRSLPSRPFPPGLSS</sequence>
<name>A0A8J6AM37_GALPY</name>
<dbReference type="InterPro" id="IPR007110">
    <property type="entry name" value="Ig-like_dom"/>
</dbReference>
<keyword evidence="1" id="KW-0732">Signal</keyword>
<evidence type="ECO:0000256" key="3">
    <source>
        <dbReference type="ARBA" id="ARBA00023180"/>
    </source>
</evidence>
<dbReference type="InterPro" id="IPR003599">
    <property type="entry name" value="Ig_sub"/>
</dbReference>
<feature type="domain" description="Ig-like" evidence="6">
    <location>
        <begin position="377"/>
        <end position="479"/>
    </location>
</feature>
<feature type="non-terminal residue" evidence="7">
    <location>
        <position position="1"/>
    </location>
</feature>
<comment type="caution">
    <text evidence="7">The sequence shown here is derived from an EMBL/GenBank/DDBJ whole genome shotgun (WGS) entry which is preliminary data.</text>
</comment>
<dbReference type="Pfam" id="PF07686">
    <property type="entry name" value="V-set"/>
    <property type="match status" value="2"/>
</dbReference>
<dbReference type="SMART" id="SM00406">
    <property type="entry name" value="IGv"/>
    <property type="match status" value="2"/>
</dbReference>
<feature type="transmembrane region" description="Helical" evidence="5">
    <location>
        <begin position="705"/>
        <end position="728"/>
    </location>
</feature>
<dbReference type="Proteomes" id="UP000700334">
    <property type="component" value="Unassembled WGS sequence"/>
</dbReference>
<proteinExistence type="predicted"/>
<dbReference type="InterPro" id="IPR051755">
    <property type="entry name" value="Ig-like_CS_Receptor"/>
</dbReference>
<evidence type="ECO:0000313" key="8">
    <source>
        <dbReference type="Proteomes" id="UP000700334"/>
    </source>
</evidence>
<dbReference type="SMART" id="SM00408">
    <property type="entry name" value="IGc2"/>
    <property type="match status" value="2"/>
</dbReference>
<feature type="domain" description="Ig-like" evidence="6">
    <location>
        <begin position="178"/>
        <end position="276"/>
    </location>
</feature>
<evidence type="ECO:0000256" key="2">
    <source>
        <dbReference type="ARBA" id="ARBA00023157"/>
    </source>
</evidence>
<organism evidence="7 8">
    <name type="scientific">Galemys pyrenaicus</name>
    <name type="common">Iberian desman</name>
    <name type="synonym">Pyrenean desman</name>
    <dbReference type="NCBI Taxonomy" id="202257"/>
    <lineage>
        <taxon>Eukaryota</taxon>
        <taxon>Metazoa</taxon>
        <taxon>Chordata</taxon>
        <taxon>Craniata</taxon>
        <taxon>Vertebrata</taxon>
        <taxon>Euteleostomi</taxon>
        <taxon>Mammalia</taxon>
        <taxon>Eutheria</taxon>
        <taxon>Laurasiatheria</taxon>
        <taxon>Eulipotyphla</taxon>
        <taxon>Talpidae</taxon>
        <taxon>Galemys</taxon>
    </lineage>
</organism>
<keyword evidence="5" id="KW-0812">Transmembrane</keyword>
<evidence type="ECO:0000313" key="7">
    <source>
        <dbReference type="EMBL" id="KAG8524159.1"/>
    </source>
</evidence>
<feature type="domain" description="Ig-like" evidence="6">
    <location>
        <begin position="623"/>
        <end position="698"/>
    </location>
</feature>
<protein>
    <submittedName>
        <fullName evidence="7">Signal-regulatory protein beta-1 isoform 3</fullName>
    </submittedName>
</protein>
<dbReference type="OrthoDB" id="6370831at2759"/>
<evidence type="ECO:0000256" key="5">
    <source>
        <dbReference type="SAM" id="Phobius"/>
    </source>
</evidence>
<keyword evidence="3" id="KW-0325">Glycoprotein</keyword>
<feature type="domain" description="Ig-like" evidence="6">
    <location>
        <begin position="65"/>
        <end position="152"/>
    </location>
</feature>
<evidence type="ECO:0000259" key="6">
    <source>
        <dbReference type="PROSITE" id="PS50835"/>
    </source>
</evidence>
<feature type="domain" description="Ig-like" evidence="6">
    <location>
        <begin position="505"/>
        <end position="601"/>
    </location>
</feature>
<dbReference type="SMART" id="SM00407">
    <property type="entry name" value="IGc1"/>
    <property type="match status" value="4"/>
</dbReference>
<keyword evidence="2" id="KW-1015">Disulfide bond</keyword>
<keyword evidence="5" id="KW-0472">Membrane</keyword>
<dbReference type="FunFam" id="2.60.40.10:FF:000295">
    <property type="entry name" value="Tyrosine-protein phosphatase non-receptor type substrate 1"/>
    <property type="match status" value="2"/>
</dbReference>
<reference evidence="7" key="1">
    <citation type="journal article" date="2021" name="Evol. Appl.">
        <title>The genome of the Pyrenean desman and the effects of bottlenecks and inbreeding on the genomic landscape of an endangered species.</title>
        <authorList>
            <person name="Escoda L."/>
            <person name="Castresana J."/>
        </authorList>
    </citation>
    <scope>NUCLEOTIDE SEQUENCE</scope>
    <source>
        <strain evidence="7">IBE-C5619</strain>
    </source>
</reference>
<dbReference type="InterPro" id="IPR013106">
    <property type="entry name" value="Ig_V-set"/>
</dbReference>
<dbReference type="PROSITE" id="PS50835">
    <property type="entry name" value="IG_LIKE"/>
    <property type="match status" value="6"/>
</dbReference>
<dbReference type="PROSITE" id="PS00290">
    <property type="entry name" value="IG_MHC"/>
    <property type="match status" value="1"/>
</dbReference>
<dbReference type="SUPFAM" id="SSF48726">
    <property type="entry name" value="Immunoglobulin"/>
    <property type="match status" value="6"/>
</dbReference>
<dbReference type="InterPro" id="IPR036179">
    <property type="entry name" value="Ig-like_dom_sf"/>
</dbReference>
<dbReference type="EMBL" id="JAGFMF010011394">
    <property type="protein sequence ID" value="KAG8524159.1"/>
    <property type="molecule type" value="Genomic_DNA"/>
</dbReference>
<dbReference type="SMART" id="SM00409">
    <property type="entry name" value="IG"/>
    <property type="match status" value="4"/>
</dbReference>
<dbReference type="InterPro" id="IPR003006">
    <property type="entry name" value="Ig/MHC_CS"/>
</dbReference>
<dbReference type="Pfam" id="PF07654">
    <property type="entry name" value="C1-set"/>
    <property type="match status" value="4"/>
</dbReference>
<feature type="non-terminal residue" evidence="7">
    <location>
        <position position="743"/>
    </location>
</feature>